<evidence type="ECO:0000256" key="3">
    <source>
        <dbReference type="ARBA" id="ARBA00023163"/>
    </source>
</evidence>
<keyword evidence="6" id="KW-1185">Reference proteome</keyword>
<dbReference type="GO" id="GO:0006355">
    <property type="term" value="P:regulation of DNA-templated transcription"/>
    <property type="evidence" value="ECO:0007669"/>
    <property type="project" value="InterPro"/>
</dbReference>
<evidence type="ECO:0000259" key="4">
    <source>
        <dbReference type="PROSITE" id="PS50043"/>
    </source>
</evidence>
<reference evidence="5" key="1">
    <citation type="submission" date="2021-03" db="EMBL/GenBank/DDBJ databases">
        <title>Sagittula salina sp. nov. strain M10.9X isolated from the marine waste.</title>
        <authorList>
            <person name="Satari L."/>
            <person name="Molina-Menor E."/>
            <person name="Vidal-Verdu A."/>
            <person name="Pascual J."/>
            <person name="Pereto J."/>
            <person name="Porcar M."/>
        </authorList>
    </citation>
    <scope>NUCLEOTIDE SEQUENCE</scope>
    <source>
        <strain evidence="5">M10.9X</strain>
    </source>
</reference>
<dbReference type="PRINTS" id="PR00038">
    <property type="entry name" value="HTHLUXR"/>
</dbReference>
<dbReference type="PROSITE" id="PS50043">
    <property type="entry name" value="HTH_LUXR_2"/>
    <property type="match status" value="1"/>
</dbReference>
<dbReference type="Gene3D" id="3.30.450.80">
    <property type="entry name" value="Transcription factor LuxR-like, autoinducer-binding domain"/>
    <property type="match status" value="1"/>
</dbReference>
<dbReference type="InterPro" id="IPR005143">
    <property type="entry name" value="TF_LuxR_autoind-bd_dom"/>
</dbReference>
<dbReference type="CDD" id="cd06170">
    <property type="entry name" value="LuxR_C_like"/>
    <property type="match status" value="1"/>
</dbReference>
<gene>
    <name evidence="5" type="ORF">J5474_06170</name>
</gene>
<accession>A0A940S0E9</accession>
<dbReference type="Pfam" id="PF03472">
    <property type="entry name" value="Autoind_bind"/>
    <property type="match status" value="1"/>
</dbReference>
<dbReference type="Proteomes" id="UP000675940">
    <property type="component" value="Unassembled WGS sequence"/>
</dbReference>
<dbReference type="EMBL" id="JAGISH010000002">
    <property type="protein sequence ID" value="MBP0482076.1"/>
    <property type="molecule type" value="Genomic_DNA"/>
</dbReference>
<dbReference type="GO" id="GO:0003677">
    <property type="term" value="F:DNA binding"/>
    <property type="evidence" value="ECO:0007669"/>
    <property type="project" value="UniProtKB-KW"/>
</dbReference>
<dbReference type="PANTHER" id="PTHR44688:SF16">
    <property type="entry name" value="DNA-BINDING TRANSCRIPTIONAL ACTIVATOR DEVR_DOSR"/>
    <property type="match status" value="1"/>
</dbReference>
<dbReference type="Gene3D" id="1.10.10.10">
    <property type="entry name" value="Winged helix-like DNA-binding domain superfamily/Winged helix DNA-binding domain"/>
    <property type="match status" value="1"/>
</dbReference>
<evidence type="ECO:0000256" key="1">
    <source>
        <dbReference type="ARBA" id="ARBA00023015"/>
    </source>
</evidence>
<dbReference type="InterPro" id="IPR016032">
    <property type="entry name" value="Sig_transdc_resp-reg_C-effctor"/>
</dbReference>
<keyword evidence="3" id="KW-0804">Transcription</keyword>
<dbReference type="AlphaFoldDB" id="A0A940S0E9"/>
<protein>
    <submittedName>
        <fullName evidence="5">Autoinducer binding domain-containing protein</fullName>
    </submittedName>
</protein>
<organism evidence="5 6">
    <name type="scientific">Sagittula salina</name>
    <dbReference type="NCBI Taxonomy" id="2820268"/>
    <lineage>
        <taxon>Bacteria</taxon>
        <taxon>Pseudomonadati</taxon>
        <taxon>Pseudomonadota</taxon>
        <taxon>Alphaproteobacteria</taxon>
        <taxon>Rhodobacterales</taxon>
        <taxon>Roseobacteraceae</taxon>
        <taxon>Sagittula</taxon>
    </lineage>
</organism>
<dbReference type="SUPFAM" id="SSF75516">
    <property type="entry name" value="Pheromone-binding domain of LuxR-like quorum-sensing transcription factors"/>
    <property type="match status" value="1"/>
</dbReference>
<name>A0A940S0E9_9RHOB</name>
<dbReference type="SMART" id="SM00421">
    <property type="entry name" value="HTH_LUXR"/>
    <property type="match status" value="1"/>
</dbReference>
<dbReference type="InterPro" id="IPR036388">
    <property type="entry name" value="WH-like_DNA-bd_sf"/>
</dbReference>
<keyword evidence="1" id="KW-0805">Transcription regulation</keyword>
<dbReference type="InterPro" id="IPR000792">
    <property type="entry name" value="Tscrpt_reg_LuxR_C"/>
</dbReference>
<dbReference type="Pfam" id="PF00196">
    <property type="entry name" value="GerE"/>
    <property type="match status" value="1"/>
</dbReference>
<evidence type="ECO:0000256" key="2">
    <source>
        <dbReference type="ARBA" id="ARBA00023125"/>
    </source>
</evidence>
<evidence type="ECO:0000313" key="5">
    <source>
        <dbReference type="EMBL" id="MBP0482076.1"/>
    </source>
</evidence>
<comment type="caution">
    <text evidence="5">The sequence shown here is derived from an EMBL/GenBank/DDBJ whole genome shotgun (WGS) entry which is preliminary data.</text>
</comment>
<feature type="domain" description="HTH luxR-type" evidence="4">
    <location>
        <begin position="181"/>
        <end position="246"/>
    </location>
</feature>
<keyword evidence="2" id="KW-0238">DNA-binding</keyword>
<dbReference type="RefSeq" id="WP_209359915.1">
    <property type="nucleotide sequence ID" value="NZ_JAGISH010000002.1"/>
</dbReference>
<dbReference type="SUPFAM" id="SSF46894">
    <property type="entry name" value="C-terminal effector domain of the bipartite response regulators"/>
    <property type="match status" value="1"/>
</dbReference>
<dbReference type="PANTHER" id="PTHR44688">
    <property type="entry name" value="DNA-BINDING TRANSCRIPTIONAL ACTIVATOR DEVR_DOSR"/>
    <property type="match status" value="1"/>
</dbReference>
<evidence type="ECO:0000313" key="6">
    <source>
        <dbReference type="Proteomes" id="UP000675940"/>
    </source>
</evidence>
<dbReference type="InterPro" id="IPR036693">
    <property type="entry name" value="TF_LuxR_autoind-bd_dom_sf"/>
</dbReference>
<sequence length="256" mass="28677">MTPELRDTLIELTNVDRVEDLWQRHCTLMAGYGFDRLIYGFTRFLTANSLGDPNDFVVLTNHTPAYRKGFVEDGLYRYAPMVRWALEHEGHCSWGVLAKQIAAGTLDDKAQKVVAFNLAHKVTAGYTISFKSVSSRAKGAISITSRPELSQADADAIWAKHGKDIILLNNLVHLKILTLPVPLHNQNLTPRQREALEWVGDGKTMQDIAQIMGLTQATIEKHLRLARETLNVETTAQAVAKAAFHNQMYIIEAQRA</sequence>
<proteinExistence type="predicted"/>